<dbReference type="EMBL" id="LK032103">
    <property type="protein sequence ID" value="CDY20196.1"/>
    <property type="molecule type" value="Genomic_DNA"/>
</dbReference>
<dbReference type="Gramene" id="CDY20196">
    <property type="protein sequence ID" value="CDY20196"/>
    <property type="gene ID" value="GSBRNA2T00010072001"/>
</dbReference>
<proteinExistence type="predicted"/>
<name>A0A078G486_BRANA</name>
<dbReference type="AlphaFoldDB" id="A0A078G486"/>
<accession>A0A078G486</accession>
<reference evidence="1 2" key="1">
    <citation type="journal article" date="2014" name="Science">
        <title>Plant genetics. Early allopolyploid evolution in the post-Neolithic Brassica napus oilseed genome.</title>
        <authorList>
            <person name="Chalhoub B."/>
            <person name="Denoeud F."/>
            <person name="Liu S."/>
            <person name="Parkin I.A."/>
            <person name="Tang H."/>
            <person name="Wang X."/>
            <person name="Chiquet J."/>
            <person name="Belcram H."/>
            <person name="Tong C."/>
            <person name="Samans B."/>
            <person name="Correa M."/>
            <person name="Da Silva C."/>
            <person name="Just J."/>
            <person name="Falentin C."/>
            <person name="Koh C.S."/>
            <person name="Le Clainche I."/>
            <person name="Bernard M."/>
            <person name="Bento P."/>
            <person name="Noel B."/>
            <person name="Labadie K."/>
            <person name="Alberti A."/>
            <person name="Charles M."/>
            <person name="Arnaud D."/>
            <person name="Guo H."/>
            <person name="Daviaud C."/>
            <person name="Alamery S."/>
            <person name="Jabbari K."/>
            <person name="Zhao M."/>
            <person name="Edger P.P."/>
            <person name="Chelaifa H."/>
            <person name="Tack D."/>
            <person name="Lassalle G."/>
            <person name="Mestiri I."/>
            <person name="Schnel N."/>
            <person name="Le Paslier M.C."/>
            <person name="Fan G."/>
            <person name="Renault V."/>
            <person name="Bayer P.E."/>
            <person name="Golicz A.A."/>
            <person name="Manoli S."/>
            <person name="Lee T.H."/>
            <person name="Thi V.H."/>
            <person name="Chalabi S."/>
            <person name="Hu Q."/>
            <person name="Fan C."/>
            <person name="Tollenaere R."/>
            <person name="Lu Y."/>
            <person name="Battail C."/>
            <person name="Shen J."/>
            <person name="Sidebottom C.H."/>
            <person name="Wang X."/>
            <person name="Canaguier A."/>
            <person name="Chauveau A."/>
            <person name="Berard A."/>
            <person name="Deniot G."/>
            <person name="Guan M."/>
            <person name="Liu Z."/>
            <person name="Sun F."/>
            <person name="Lim Y.P."/>
            <person name="Lyons E."/>
            <person name="Town C.D."/>
            <person name="Bancroft I."/>
            <person name="Wang X."/>
            <person name="Meng J."/>
            <person name="Ma J."/>
            <person name="Pires J.C."/>
            <person name="King G.J."/>
            <person name="Brunel D."/>
            <person name="Delourme R."/>
            <person name="Renard M."/>
            <person name="Aury J.M."/>
            <person name="Adams K.L."/>
            <person name="Batley J."/>
            <person name="Snowdon R.J."/>
            <person name="Tost J."/>
            <person name="Edwards D."/>
            <person name="Zhou Y."/>
            <person name="Hua W."/>
            <person name="Sharpe A.G."/>
            <person name="Paterson A.H."/>
            <person name="Guan C."/>
            <person name="Wincker P."/>
        </authorList>
    </citation>
    <scope>NUCLEOTIDE SEQUENCE [LARGE SCALE GENOMIC DNA]</scope>
    <source>
        <strain evidence="2">cv. Darmor-bzh</strain>
    </source>
</reference>
<gene>
    <name evidence="1" type="primary">BnaA01g28060D</name>
    <name evidence="1" type="ORF">GSBRNA2T00010072001</name>
</gene>
<dbReference type="PaxDb" id="3708-A0A078G486"/>
<dbReference type="OMA" id="HNCVKGR"/>
<keyword evidence="2" id="KW-1185">Reference proteome</keyword>
<sequence length="81" mass="9825">MQRLKQDLAEALREEELFWRQKCREEWLRAGDRNTKYFHNCVKGRRIQNRILMLMDDNDQEHFSEGAKGSLAVDFFQRAIH</sequence>
<evidence type="ECO:0000313" key="2">
    <source>
        <dbReference type="Proteomes" id="UP000028999"/>
    </source>
</evidence>
<evidence type="ECO:0000313" key="1">
    <source>
        <dbReference type="EMBL" id="CDY20196.1"/>
    </source>
</evidence>
<protein>
    <submittedName>
        <fullName evidence="1">BnaA01g28060D protein</fullName>
    </submittedName>
</protein>
<dbReference type="Proteomes" id="UP000028999">
    <property type="component" value="Unassembled WGS sequence"/>
</dbReference>
<organism evidence="1 2">
    <name type="scientific">Brassica napus</name>
    <name type="common">Rape</name>
    <dbReference type="NCBI Taxonomy" id="3708"/>
    <lineage>
        <taxon>Eukaryota</taxon>
        <taxon>Viridiplantae</taxon>
        <taxon>Streptophyta</taxon>
        <taxon>Embryophyta</taxon>
        <taxon>Tracheophyta</taxon>
        <taxon>Spermatophyta</taxon>
        <taxon>Magnoliopsida</taxon>
        <taxon>eudicotyledons</taxon>
        <taxon>Gunneridae</taxon>
        <taxon>Pentapetalae</taxon>
        <taxon>rosids</taxon>
        <taxon>malvids</taxon>
        <taxon>Brassicales</taxon>
        <taxon>Brassicaceae</taxon>
        <taxon>Brassiceae</taxon>
        <taxon>Brassica</taxon>
    </lineage>
</organism>